<dbReference type="SUPFAM" id="SSF51905">
    <property type="entry name" value="FAD/NAD(P)-binding domain"/>
    <property type="match status" value="1"/>
</dbReference>
<proteinExistence type="inferred from homology"/>
<evidence type="ECO:0000256" key="2">
    <source>
        <dbReference type="ARBA" id="ARBA00022630"/>
    </source>
</evidence>
<evidence type="ECO:0000313" key="6">
    <source>
        <dbReference type="EMBL" id="KYK61718.1"/>
    </source>
</evidence>
<accession>A0A151GX91</accession>
<keyword evidence="5" id="KW-0560">Oxidoreductase</keyword>
<dbReference type="GO" id="GO:0050660">
    <property type="term" value="F:flavin adenine dinucleotide binding"/>
    <property type="evidence" value="ECO:0007669"/>
    <property type="project" value="InterPro"/>
</dbReference>
<dbReference type="Pfam" id="PF00743">
    <property type="entry name" value="FMO-like"/>
    <property type="match status" value="1"/>
</dbReference>
<protein>
    <submittedName>
        <fullName evidence="6">Flavin monooxygenase-like protein</fullName>
    </submittedName>
</protein>
<keyword evidence="6" id="KW-0503">Monooxygenase</keyword>
<reference evidence="6 7" key="1">
    <citation type="journal article" date="2016" name="Sci. Rep.">
        <title>Insights into Adaptations to a Near-Obligate Nematode Endoparasitic Lifestyle from the Finished Genome of Drechmeria coniospora.</title>
        <authorList>
            <person name="Zhang L."/>
            <person name="Zhou Z."/>
            <person name="Guo Q."/>
            <person name="Fokkens L."/>
            <person name="Miskei M."/>
            <person name="Pocsi I."/>
            <person name="Zhang W."/>
            <person name="Chen M."/>
            <person name="Wang L."/>
            <person name="Sun Y."/>
            <person name="Donzelli B.G."/>
            <person name="Gibson D.M."/>
            <person name="Nelson D.R."/>
            <person name="Luo J.G."/>
            <person name="Rep M."/>
            <person name="Liu H."/>
            <person name="Yang S."/>
            <person name="Wang J."/>
            <person name="Krasnoff S.B."/>
            <person name="Xu Y."/>
            <person name="Molnar I."/>
            <person name="Lin M."/>
        </authorList>
    </citation>
    <scope>NUCLEOTIDE SEQUENCE [LARGE SCALE GENOMIC DNA]</scope>
    <source>
        <strain evidence="6 7">ARSEF 6962</strain>
    </source>
</reference>
<dbReference type="InterPro" id="IPR050346">
    <property type="entry name" value="FMO-like"/>
</dbReference>
<dbReference type="InterPro" id="IPR036188">
    <property type="entry name" value="FAD/NAD-bd_sf"/>
</dbReference>
<sequence length="632" mass="70198">MEKIKVAVIGLGPAGLTAVKALREEGFDVIAFERRDRVGGVWSYSQDTNFTIVTRGTVANVSKFVASLKSPELSTFSGFSDFPIPDEYPPYMTGDQVAEYFEAYAQNFGLEDCVKFKTTVRRVLRDDHDRKWNVHFTSADGVDHVIVVDKVVVGSGSNTTALWPPLPGRSLFEGTVLHGQSYRGPEPFADRRVLVVGMGNTACEISLSLIGHASRVYQSYRRGRYLVPRFLDSGVPSDCSNPWPMLCLQDMLDYRLPGLAGPLVDRDARRAMVCHTVNTSPSIAKLGGHSDRAKRKRAEEQITRCWRLLPCASMAHVHPIAQDHFIPALHAGHVIPLHSFERFVGASAVRLNNDTDIEVDAVIFCTGYALDFGILPELEMDGACGLPLVTAGEVFGAETLVKGPGEDSSTGSGATGKEPHLPRLFHNIFPPRWASSLAILSWMSPIQTAWCVAELASMAVSQLWAAEAERERGLGHPPISVRGRHRKPARLPSEAEMNAAVDGYHTWWRRQRAKEPSAHPGLVRTHTLYRFLHNKAGTGMYDHLDHPFTLRGWQLRCKDGQLFRWLAKGPANSYAWRLFETNPAGIPGCGRRTWVGARNAVEDAYVVYEQYKRDVEDHELRRRATEGTACTV</sequence>
<evidence type="ECO:0000313" key="7">
    <source>
        <dbReference type="Proteomes" id="UP000076580"/>
    </source>
</evidence>
<keyword evidence="4" id="KW-0521">NADP</keyword>
<dbReference type="PRINTS" id="PR00370">
    <property type="entry name" value="FMOXYGENASE"/>
</dbReference>
<dbReference type="GeneID" id="63715504"/>
<evidence type="ECO:0000256" key="3">
    <source>
        <dbReference type="ARBA" id="ARBA00022827"/>
    </source>
</evidence>
<comment type="caution">
    <text evidence="6">The sequence shown here is derived from an EMBL/GenBank/DDBJ whole genome shotgun (WGS) entry which is preliminary data.</text>
</comment>
<dbReference type="EMBL" id="LAYC01000001">
    <property type="protein sequence ID" value="KYK61718.1"/>
    <property type="molecule type" value="Genomic_DNA"/>
</dbReference>
<keyword evidence="7" id="KW-1185">Reference proteome</keyword>
<organism evidence="6 7">
    <name type="scientific">Drechmeria coniospora</name>
    <name type="common">Nematophagous fungus</name>
    <name type="synonym">Meria coniospora</name>
    <dbReference type="NCBI Taxonomy" id="98403"/>
    <lineage>
        <taxon>Eukaryota</taxon>
        <taxon>Fungi</taxon>
        <taxon>Dikarya</taxon>
        <taxon>Ascomycota</taxon>
        <taxon>Pezizomycotina</taxon>
        <taxon>Sordariomycetes</taxon>
        <taxon>Hypocreomycetidae</taxon>
        <taxon>Hypocreales</taxon>
        <taxon>Ophiocordycipitaceae</taxon>
        <taxon>Drechmeria</taxon>
    </lineage>
</organism>
<dbReference type="Gene3D" id="3.50.50.60">
    <property type="entry name" value="FAD/NAD(P)-binding domain"/>
    <property type="match status" value="1"/>
</dbReference>
<dbReference type="STRING" id="98403.A0A151GX91"/>
<name>A0A151GX91_DRECN</name>
<evidence type="ECO:0000256" key="4">
    <source>
        <dbReference type="ARBA" id="ARBA00022857"/>
    </source>
</evidence>
<dbReference type="Proteomes" id="UP000076580">
    <property type="component" value="Chromosome 01"/>
</dbReference>
<evidence type="ECO:0000256" key="5">
    <source>
        <dbReference type="ARBA" id="ARBA00023002"/>
    </source>
</evidence>
<keyword evidence="2" id="KW-0285">Flavoprotein</keyword>
<gene>
    <name evidence="6" type="ORF">DCS_02861</name>
</gene>
<evidence type="ECO:0000256" key="1">
    <source>
        <dbReference type="ARBA" id="ARBA00009183"/>
    </source>
</evidence>
<dbReference type="PANTHER" id="PTHR23023">
    <property type="entry name" value="DIMETHYLANILINE MONOOXYGENASE"/>
    <property type="match status" value="1"/>
</dbReference>
<dbReference type="RefSeq" id="XP_040661070.1">
    <property type="nucleotide sequence ID" value="XM_040800187.1"/>
</dbReference>
<keyword evidence="3" id="KW-0274">FAD</keyword>
<dbReference type="InterPro" id="IPR020946">
    <property type="entry name" value="Flavin_mOase-like"/>
</dbReference>
<comment type="similarity">
    <text evidence="1">Belongs to the FMO family.</text>
</comment>
<dbReference type="AlphaFoldDB" id="A0A151GX91"/>
<dbReference type="InterPro" id="IPR000960">
    <property type="entry name" value="Flavin_mOase"/>
</dbReference>
<dbReference type="GO" id="GO:0050661">
    <property type="term" value="F:NADP binding"/>
    <property type="evidence" value="ECO:0007669"/>
    <property type="project" value="InterPro"/>
</dbReference>
<dbReference type="GO" id="GO:0004499">
    <property type="term" value="F:N,N-dimethylaniline monooxygenase activity"/>
    <property type="evidence" value="ECO:0007669"/>
    <property type="project" value="InterPro"/>
</dbReference>
<dbReference type="InParanoid" id="A0A151GX91"/>